<keyword evidence="4" id="KW-0521">NADP</keyword>
<dbReference type="GO" id="GO:0102965">
    <property type="term" value="F:alcohol-forming long-chain fatty acyl-CoA reductase activity"/>
    <property type="evidence" value="ECO:0007669"/>
    <property type="project" value="UniProtKB-EC"/>
</dbReference>
<keyword evidence="2 4" id="KW-0444">Lipid biosynthesis</keyword>
<gene>
    <name evidence="7" type="ORF">Fot_02107</name>
</gene>
<evidence type="ECO:0000256" key="3">
    <source>
        <dbReference type="ARBA" id="ARBA00023098"/>
    </source>
</evidence>
<evidence type="ECO:0000256" key="1">
    <source>
        <dbReference type="ARBA" id="ARBA00005928"/>
    </source>
</evidence>
<keyword evidence="3 4" id="KW-0443">Lipid metabolism</keyword>
<evidence type="ECO:0000313" key="7">
    <source>
        <dbReference type="EMBL" id="KAL2557368.1"/>
    </source>
</evidence>
<feature type="domain" description="Fatty acyl-CoA reductase C-terminal" evidence="5">
    <location>
        <begin position="239"/>
        <end position="337"/>
    </location>
</feature>
<dbReference type="Pfam" id="PF03015">
    <property type="entry name" value="Sterile"/>
    <property type="match status" value="1"/>
</dbReference>
<evidence type="ECO:0000313" key="8">
    <source>
        <dbReference type="Proteomes" id="UP001604277"/>
    </source>
</evidence>
<evidence type="ECO:0000256" key="2">
    <source>
        <dbReference type="ARBA" id="ARBA00022516"/>
    </source>
</evidence>
<evidence type="ECO:0000259" key="6">
    <source>
        <dbReference type="Pfam" id="PF07993"/>
    </source>
</evidence>
<comment type="catalytic activity">
    <reaction evidence="4">
        <text>a long-chain fatty acyl-CoA + 2 NADPH + 2 H(+) = a long-chain primary fatty alcohol + 2 NADP(+) + CoA</text>
        <dbReference type="Rhea" id="RHEA:52716"/>
        <dbReference type="ChEBI" id="CHEBI:15378"/>
        <dbReference type="ChEBI" id="CHEBI:57287"/>
        <dbReference type="ChEBI" id="CHEBI:57783"/>
        <dbReference type="ChEBI" id="CHEBI:58349"/>
        <dbReference type="ChEBI" id="CHEBI:77396"/>
        <dbReference type="ChEBI" id="CHEBI:83139"/>
        <dbReference type="EC" id="1.2.1.84"/>
    </reaction>
</comment>
<dbReference type="EC" id="1.2.1.84" evidence="4"/>
<feature type="domain" description="Thioester reductase (TE)" evidence="6">
    <location>
        <begin position="17"/>
        <end position="155"/>
    </location>
</feature>
<dbReference type="GO" id="GO:0006629">
    <property type="term" value="P:lipid metabolic process"/>
    <property type="evidence" value="ECO:0007669"/>
    <property type="project" value="UniProtKB-KW"/>
</dbReference>
<dbReference type="InterPro" id="IPR026055">
    <property type="entry name" value="FAR"/>
</dbReference>
<dbReference type="InterPro" id="IPR033640">
    <property type="entry name" value="FAR_C"/>
</dbReference>
<accession>A0ABD1X5W2</accession>
<dbReference type="InterPro" id="IPR013120">
    <property type="entry name" value="FAR_NAD-bd"/>
</dbReference>
<name>A0ABD1X5W2_9LAMI</name>
<dbReference type="SUPFAM" id="SSF51735">
    <property type="entry name" value="NAD(P)-binding Rossmann-fold domains"/>
    <property type="match status" value="1"/>
</dbReference>
<dbReference type="CDD" id="cd09071">
    <property type="entry name" value="FAR_C"/>
    <property type="match status" value="1"/>
</dbReference>
<evidence type="ECO:0000256" key="4">
    <source>
        <dbReference type="RuleBase" id="RU363097"/>
    </source>
</evidence>
<dbReference type="EMBL" id="JBFOLJ010000001">
    <property type="protein sequence ID" value="KAL2557368.1"/>
    <property type="molecule type" value="Genomic_DNA"/>
</dbReference>
<protein>
    <recommendedName>
        <fullName evidence="4">Fatty acyl-CoA reductase</fullName>
        <ecNumber evidence="4">1.2.1.84</ecNumber>
    </recommendedName>
</protein>
<dbReference type="Gene3D" id="3.40.50.720">
    <property type="entry name" value="NAD(P)-binding Rossmann-like Domain"/>
    <property type="match status" value="1"/>
</dbReference>
<dbReference type="AlphaFoldDB" id="A0ABD1X5W2"/>
<dbReference type="PANTHER" id="PTHR11011">
    <property type="entry name" value="MALE STERILITY PROTEIN 2-RELATED"/>
    <property type="match status" value="1"/>
</dbReference>
<proteinExistence type="inferred from homology"/>
<comment type="function">
    <text evidence="4">Catalyzes the reduction of fatty acyl-CoA to fatty alcohols.</text>
</comment>
<keyword evidence="4" id="KW-0560">Oxidoreductase</keyword>
<organism evidence="7 8">
    <name type="scientific">Forsythia ovata</name>
    <dbReference type="NCBI Taxonomy" id="205694"/>
    <lineage>
        <taxon>Eukaryota</taxon>
        <taxon>Viridiplantae</taxon>
        <taxon>Streptophyta</taxon>
        <taxon>Embryophyta</taxon>
        <taxon>Tracheophyta</taxon>
        <taxon>Spermatophyta</taxon>
        <taxon>Magnoliopsida</taxon>
        <taxon>eudicotyledons</taxon>
        <taxon>Gunneridae</taxon>
        <taxon>Pentapetalae</taxon>
        <taxon>asterids</taxon>
        <taxon>lamiids</taxon>
        <taxon>Lamiales</taxon>
        <taxon>Oleaceae</taxon>
        <taxon>Forsythieae</taxon>
        <taxon>Forsythia</taxon>
    </lineage>
</organism>
<reference evidence="8" key="1">
    <citation type="submission" date="2024-07" db="EMBL/GenBank/DDBJ databases">
        <title>Two chromosome-level genome assemblies of Korean endemic species Abeliophyllum distichum and Forsythia ovata (Oleaceae).</title>
        <authorList>
            <person name="Jang H."/>
        </authorList>
    </citation>
    <scope>NUCLEOTIDE SEQUENCE [LARGE SCALE GENOMIC DNA]</scope>
</reference>
<dbReference type="PANTHER" id="PTHR11011:SF99">
    <property type="entry name" value="FATTY ACYL-COA REDUCTASE 3"/>
    <property type="match status" value="1"/>
</dbReference>
<comment type="similarity">
    <text evidence="1 4">Belongs to the fatty acyl-CoA reductase family.</text>
</comment>
<dbReference type="Pfam" id="PF07993">
    <property type="entry name" value="NAD_binding_4"/>
    <property type="match status" value="1"/>
</dbReference>
<evidence type="ECO:0000259" key="5">
    <source>
        <dbReference type="Pfam" id="PF03015"/>
    </source>
</evidence>
<sequence>MELGSVLHFLENRSILVTGATGFLAKIFTEKILRAQPNVKKLYLLLRAADSKSAMLRFNTEVISKDLFRILKEKWGVNLNSLISEKVIIVPGDITCESLGVKDLNLLEEMFKEVDVVVNLAATTNFDERYDVALGINTFGAKHVLDFAKNCAKLKIPADMVVNAIVVAMVAHANQPNESIYHVGSSVSNPVEFTWLQDYGYQYFTKHPWINKDGKPVIVGKVTVLNTMASFRRYMAVRYLLPLKGLQIVNAACCQYFRGTYLDLYRKIKFVMRLIDLYGPYLFFKGVYDDLNTEKLRRSVRESSADADIFYFDPKIINWDDYFMDTHIPGVVKHVFK</sequence>
<dbReference type="InterPro" id="IPR036291">
    <property type="entry name" value="NAD(P)-bd_dom_sf"/>
</dbReference>
<dbReference type="Proteomes" id="UP001604277">
    <property type="component" value="Unassembled WGS sequence"/>
</dbReference>
<comment type="caution">
    <text evidence="7">The sequence shown here is derived from an EMBL/GenBank/DDBJ whole genome shotgun (WGS) entry which is preliminary data.</text>
</comment>
<keyword evidence="8" id="KW-1185">Reference proteome</keyword>